<evidence type="ECO:0000313" key="3">
    <source>
        <dbReference type="EMBL" id="MBM9467625.1"/>
    </source>
</evidence>
<feature type="region of interest" description="Disordered" evidence="1">
    <location>
        <begin position="1"/>
        <end position="41"/>
    </location>
</feature>
<dbReference type="RefSeq" id="WP_205260580.1">
    <property type="nucleotide sequence ID" value="NZ_JAERWK010000012.1"/>
</dbReference>
<evidence type="ECO:0000256" key="2">
    <source>
        <dbReference type="SAM" id="Phobius"/>
    </source>
</evidence>
<keyword evidence="4" id="KW-1185">Reference proteome</keyword>
<proteinExistence type="predicted"/>
<gene>
    <name evidence="3" type="ORF">JL106_10075</name>
</gene>
<evidence type="ECO:0000313" key="4">
    <source>
        <dbReference type="Proteomes" id="UP000663792"/>
    </source>
</evidence>
<reference evidence="3" key="1">
    <citation type="submission" date="2021-01" db="EMBL/GenBank/DDBJ databases">
        <title>YIM 132084 draft genome.</title>
        <authorList>
            <person name="An D."/>
        </authorList>
    </citation>
    <scope>NUCLEOTIDE SEQUENCE</scope>
    <source>
        <strain evidence="3">YIM 132084</strain>
    </source>
</reference>
<dbReference type="Proteomes" id="UP000663792">
    <property type="component" value="Unassembled WGS sequence"/>
</dbReference>
<dbReference type="EMBL" id="JAERWK010000012">
    <property type="protein sequence ID" value="MBM9467625.1"/>
    <property type="molecule type" value="Genomic_DNA"/>
</dbReference>
<name>A0A938Y876_9ACTN</name>
<organism evidence="3 4">
    <name type="scientific">Nakamurella leprariae</name>
    <dbReference type="NCBI Taxonomy" id="2803911"/>
    <lineage>
        <taxon>Bacteria</taxon>
        <taxon>Bacillati</taxon>
        <taxon>Actinomycetota</taxon>
        <taxon>Actinomycetes</taxon>
        <taxon>Nakamurellales</taxon>
        <taxon>Nakamurellaceae</taxon>
        <taxon>Nakamurella</taxon>
    </lineage>
</organism>
<evidence type="ECO:0000256" key="1">
    <source>
        <dbReference type="SAM" id="MobiDB-lite"/>
    </source>
</evidence>
<keyword evidence="2" id="KW-0812">Transmembrane</keyword>
<protein>
    <submittedName>
        <fullName evidence="3">Uncharacterized protein</fullName>
    </submittedName>
</protein>
<dbReference type="AlphaFoldDB" id="A0A938Y876"/>
<sequence>MTDPSRPEGPGPRHDQPGWGVGSSGGIEDGAAEPAADESSRRLLRQDHRFEQWVLYKGLLVLLLIAVLIWVRQTFLI</sequence>
<feature type="transmembrane region" description="Helical" evidence="2">
    <location>
        <begin position="53"/>
        <end position="71"/>
    </location>
</feature>
<accession>A0A938Y876</accession>
<feature type="compositionally biased region" description="Gly residues" evidence="1">
    <location>
        <begin position="19"/>
        <end position="28"/>
    </location>
</feature>
<comment type="caution">
    <text evidence="3">The sequence shown here is derived from an EMBL/GenBank/DDBJ whole genome shotgun (WGS) entry which is preliminary data.</text>
</comment>
<keyword evidence="2" id="KW-0472">Membrane</keyword>
<keyword evidence="2" id="KW-1133">Transmembrane helix</keyword>